<dbReference type="CDD" id="cd00093">
    <property type="entry name" value="HTH_XRE"/>
    <property type="match status" value="1"/>
</dbReference>
<dbReference type="InterPro" id="IPR014710">
    <property type="entry name" value="RmlC-like_jellyroll"/>
</dbReference>
<organism evidence="3 4">
    <name type="scientific">Klenkia soli</name>
    <dbReference type="NCBI Taxonomy" id="1052260"/>
    <lineage>
        <taxon>Bacteria</taxon>
        <taxon>Bacillati</taxon>
        <taxon>Actinomycetota</taxon>
        <taxon>Actinomycetes</taxon>
        <taxon>Geodermatophilales</taxon>
        <taxon>Geodermatophilaceae</taxon>
        <taxon>Klenkia</taxon>
    </lineage>
</organism>
<dbReference type="InterPro" id="IPR050807">
    <property type="entry name" value="TransReg_Diox_bact_type"/>
</dbReference>
<keyword evidence="1" id="KW-0238">DNA-binding</keyword>
<dbReference type="Gene3D" id="2.60.120.10">
    <property type="entry name" value="Jelly Rolls"/>
    <property type="match status" value="1"/>
</dbReference>
<proteinExistence type="predicted"/>
<dbReference type="PROSITE" id="PS50943">
    <property type="entry name" value="HTH_CROC1"/>
    <property type="match status" value="1"/>
</dbReference>
<dbReference type="RefSeq" id="WP_091240282.1">
    <property type="nucleotide sequence ID" value="NZ_FNIR01000002.1"/>
</dbReference>
<dbReference type="InterPro" id="IPR011051">
    <property type="entry name" value="RmlC_Cupin_sf"/>
</dbReference>
<dbReference type="Proteomes" id="UP000199088">
    <property type="component" value="Unassembled WGS sequence"/>
</dbReference>
<dbReference type="GO" id="GO:0005829">
    <property type="term" value="C:cytosol"/>
    <property type="evidence" value="ECO:0007669"/>
    <property type="project" value="TreeGrafter"/>
</dbReference>
<dbReference type="STRING" id="1052260.SAMN05660199_00869"/>
<protein>
    <submittedName>
        <fullName evidence="3">Transcriptional regulator, XRE family with cupin sensor</fullName>
    </submittedName>
</protein>
<dbReference type="OrthoDB" id="9814751at2"/>
<reference evidence="4" key="1">
    <citation type="submission" date="2016-10" db="EMBL/GenBank/DDBJ databases">
        <authorList>
            <person name="Varghese N."/>
            <person name="Submissions S."/>
        </authorList>
    </citation>
    <scope>NUCLEOTIDE SEQUENCE [LARGE SCALE GENOMIC DNA]</scope>
    <source>
        <strain evidence="4">DSM 45843</strain>
    </source>
</reference>
<keyword evidence="4" id="KW-1185">Reference proteome</keyword>
<dbReference type="GO" id="GO:0003700">
    <property type="term" value="F:DNA-binding transcription factor activity"/>
    <property type="evidence" value="ECO:0007669"/>
    <property type="project" value="TreeGrafter"/>
</dbReference>
<name>A0A1H0EUM5_9ACTN</name>
<dbReference type="AlphaFoldDB" id="A0A1H0EUM5"/>
<dbReference type="PANTHER" id="PTHR46797">
    <property type="entry name" value="HTH-TYPE TRANSCRIPTIONAL REGULATOR"/>
    <property type="match status" value="1"/>
</dbReference>
<dbReference type="Pfam" id="PF01381">
    <property type="entry name" value="HTH_3"/>
    <property type="match status" value="1"/>
</dbReference>
<dbReference type="InterPro" id="IPR001387">
    <property type="entry name" value="Cro/C1-type_HTH"/>
</dbReference>
<evidence type="ECO:0000313" key="3">
    <source>
        <dbReference type="EMBL" id="SDN86080.1"/>
    </source>
</evidence>
<dbReference type="InterPro" id="IPR010982">
    <property type="entry name" value="Lambda_DNA-bd_dom_sf"/>
</dbReference>
<dbReference type="GO" id="GO:0003677">
    <property type="term" value="F:DNA binding"/>
    <property type="evidence" value="ECO:0007669"/>
    <property type="project" value="UniProtKB-KW"/>
</dbReference>
<evidence type="ECO:0000259" key="2">
    <source>
        <dbReference type="PROSITE" id="PS50943"/>
    </source>
</evidence>
<dbReference type="InterPro" id="IPR013096">
    <property type="entry name" value="Cupin_2"/>
</dbReference>
<sequence>MSRPTPPEARIGGRLRAARQARGLTLDQVASATELTKGFISRLERDEVSPSVASLVAVAGVLGLGMGELFDPPATQLVRAGTGTPIAFGGQRVHETLLTPGPQRELQVIHSDLAPGGTGGTDLYTLRSAVEFVYVVAGALDVVLGDETVSLSAGDALTFPGRTPHTWRNGSDTAPAEVLWVLSPAP</sequence>
<feature type="domain" description="HTH cro/C1-type" evidence="2">
    <location>
        <begin position="15"/>
        <end position="69"/>
    </location>
</feature>
<dbReference type="SUPFAM" id="SSF51182">
    <property type="entry name" value="RmlC-like cupins"/>
    <property type="match status" value="1"/>
</dbReference>
<dbReference type="Gene3D" id="1.10.260.40">
    <property type="entry name" value="lambda repressor-like DNA-binding domains"/>
    <property type="match status" value="1"/>
</dbReference>
<dbReference type="CDD" id="cd02209">
    <property type="entry name" value="cupin_XRE_C"/>
    <property type="match status" value="1"/>
</dbReference>
<evidence type="ECO:0000313" key="4">
    <source>
        <dbReference type="Proteomes" id="UP000199088"/>
    </source>
</evidence>
<accession>A0A1H0EUM5</accession>
<evidence type="ECO:0000256" key="1">
    <source>
        <dbReference type="ARBA" id="ARBA00023125"/>
    </source>
</evidence>
<dbReference type="SMART" id="SM00530">
    <property type="entry name" value="HTH_XRE"/>
    <property type="match status" value="1"/>
</dbReference>
<gene>
    <name evidence="3" type="ORF">SAMN05660199_00869</name>
</gene>
<dbReference type="Pfam" id="PF07883">
    <property type="entry name" value="Cupin_2"/>
    <property type="match status" value="1"/>
</dbReference>
<dbReference type="PANTHER" id="PTHR46797:SF1">
    <property type="entry name" value="METHYLPHOSPHONATE SYNTHASE"/>
    <property type="match status" value="1"/>
</dbReference>
<dbReference type="EMBL" id="FNIR01000002">
    <property type="protein sequence ID" value="SDN86080.1"/>
    <property type="molecule type" value="Genomic_DNA"/>
</dbReference>